<comment type="caution">
    <text evidence="1">The sequence shown here is derived from an EMBL/GenBank/DDBJ whole genome shotgun (WGS) entry which is preliminary data.</text>
</comment>
<protein>
    <submittedName>
        <fullName evidence="1">Uncharacterized protein</fullName>
    </submittedName>
</protein>
<evidence type="ECO:0000313" key="2">
    <source>
        <dbReference type="Proteomes" id="UP000248865"/>
    </source>
</evidence>
<name>A0A153B7A0_ECOLX</name>
<dbReference type="Pfam" id="PF18757">
    <property type="entry name" value="Nmad5"/>
    <property type="match status" value="1"/>
</dbReference>
<gene>
    <name evidence="1" type="ORF">DIV22_11010</name>
</gene>
<sequence length="213" mass="23617">MSQPVLTNHLKTQIINNALEKAGIPKRKSALRAARVEWAERVRLAAIGGVEKEAEILKNIKKIETLVSKVPEALKNNSSLIRKDCCIYLNLAGARANIYFNGNYRGYESGAPEHINKITPAEFTLLGEDPLVTEFYSFDALYTQIKSDETEIIQNVSAALNKVRTVKQLLDVWPEAKELLPTDAPPVPLAPAVHRETLNEMIGLPTNTVSDTQ</sequence>
<evidence type="ECO:0000313" key="1">
    <source>
        <dbReference type="EMBL" id="PZZ69343.1"/>
    </source>
</evidence>
<dbReference type="AlphaFoldDB" id="A0A153B7A0"/>
<proteinExistence type="predicted"/>
<dbReference type="RefSeq" id="WP_033809366.1">
    <property type="nucleotide sequence ID" value="NZ_CCQF01000170.1"/>
</dbReference>
<organism evidence="1 2">
    <name type="scientific">Escherichia coli</name>
    <dbReference type="NCBI Taxonomy" id="562"/>
    <lineage>
        <taxon>Bacteria</taxon>
        <taxon>Pseudomonadati</taxon>
        <taxon>Pseudomonadota</taxon>
        <taxon>Gammaproteobacteria</taxon>
        <taxon>Enterobacterales</taxon>
        <taxon>Enterobacteriaceae</taxon>
        <taxon>Escherichia</taxon>
    </lineage>
</organism>
<reference evidence="1 2" key="1">
    <citation type="submission" date="2018-05" db="EMBL/GenBank/DDBJ databases">
        <title>Genomic sequencing of EHEC O26 New European Clone.</title>
        <authorList>
            <person name="Karnisova L."/>
            <person name="Nunvar J."/>
            <person name="Marejkova M."/>
            <person name="Mellmann A."/>
            <person name="Drevinek P."/>
            <person name="Blahova K."/>
            <person name="Bielaszewska M."/>
        </authorList>
    </citation>
    <scope>NUCLEOTIDE SEQUENCE [LARGE SCALE GENOMIC DNA]</scope>
    <source>
        <strain evidence="1 2">14-391</strain>
    </source>
</reference>
<accession>A0A153B7A0</accession>
<dbReference type="InterPro" id="IPR040835">
    <property type="entry name" value="Nmad5"/>
</dbReference>
<dbReference type="EMBL" id="QFSS01000044">
    <property type="protein sequence ID" value="PZZ69343.1"/>
    <property type="molecule type" value="Genomic_DNA"/>
</dbReference>
<dbReference type="Proteomes" id="UP000248865">
    <property type="component" value="Unassembled WGS sequence"/>
</dbReference>